<sequence length="517" mass="56196">MPPSTRSSSIAKKQSYVRSLLSSASQYKATRKPSLRNAVIHQRCIDQPEGSHKTLQEIREDLAEDERLGLFDLTRIDDDEKKRLIKQLLEHRKFRRTGIRATTKSQQLDNTRTGLGMGNTLNDLFERTGARGIVMLSRGKCRRPDGLPQIIDSDDAIQCLARRWTDEQNGVREMRKAVGRTLLDGLRQGRELAGWPADIKFADHANWNAETLRRVRSSLHSGAIHWVKMTKTQQRRACCKARRAAPGVGGGLTEAPQSSAAIKVRRGALSPQKNKKQAAAGKTKGRSRREKEEDEDEDEDEDSDEDDSDKEDDNAFIEQHAHGGATSTPTTPPTLVPGVGLTSSLAAAIPALATQSFNGGACAQLSVLPEHMPSLPTFVISDNFDFEDPEFLEMLNDPTAWMAAEGGSTAPQTDAGSMAFVTPPLSLEYNSTSALALSSNAAGNSIAATHSNGAGSSKRKRAAEDESTQRPKKSRKAKGVENTPPAASDGEPMKKPRKKRSDAGVPRKSKNGAGSTV</sequence>
<name>A0AAD6RV82_9AGAR</name>
<comment type="caution">
    <text evidence="2">The sequence shown here is derived from an EMBL/GenBank/DDBJ whole genome shotgun (WGS) entry which is preliminary data.</text>
</comment>
<dbReference type="AlphaFoldDB" id="A0AAD6RV82"/>
<organism evidence="2 3">
    <name type="scientific">Mycena alexandri</name>
    <dbReference type="NCBI Taxonomy" id="1745969"/>
    <lineage>
        <taxon>Eukaryota</taxon>
        <taxon>Fungi</taxon>
        <taxon>Dikarya</taxon>
        <taxon>Basidiomycota</taxon>
        <taxon>Agaricomycotina</taxon>
        <taxon>Agaricomycetes</taxon>
        <taxon>Agaricomycetidae</taxon>
        <taxon>Agaricales</taxon>
        <taxon>Marasmiineae</taxon>
        <taxon>Mycenaceae</taxon>
        <taxon>Mycena</taxon>
    </lineage>
</organism>
<evidence type="ECO:0000256" key="1">
    <source>
        <dbReference type="SAM" id="MobiDB-lite"/>
    </source>
</evidence>
<accession>A0AAD6RV82</accession>
<gene>
    <name evidence="2" type="ORF">C8F04DRAFT_1284665</name>
</gene>
<feature type="region of interest" description="Disordered" evidence="1">
    <location>
        <begin position="448"/>
        <end position="517"/>
    </location>
</feature>
<dbReference type="Proteomes" id="UP001218188">
    <property type="component" value="Unassembled WGS sequence"/>
</dbReference>
<proteinExistence type="predicted"/>
<keyword evidence="3" id="KW-1185">Reference proteome</keyword>
<dbReference type="EMBL" id="JARJCM010000843">
    <property type="protein sequence ID" value="KAJ7015814.1"/>
    <property type="molecule type" value="Genomic_DNA"/>
</dbReference>
<feature type="region of interest" description="Disordered" evidence="1">
    <location>
        <begin position="240"/>
        <end position="312"/>
    </location>
</feature>
<evidence type="ECO:0000313" key="3">
    <source>
        <dbReference type="Proteomes" id="UP001218188"/>
    </source>
</evidence>
<feature type="compositionally biased region" description="Acidic residues" evidence="1">
    <location>
        <begin position="292"/>
        <end position="312"/>
    </location>
</feature>
<protein>
    <submittedName>
        <fullName evidence="2">Uncharacterized protein</fullName>
    </submittedName>
</protein>
<reference evidence="2" key="1">
    <citation type="submission" date="2023-03" db="EMBL/GenBank/DDBJ databases">
        <title>Massive genome expansion in bonnet fungi (Mycena s.s.) driven by repeated elements and novel gene families across ecological guilds.</title>
        <authorList>
            <consortium name="Lawrence Berkeley National Laboratory"/>
            <person name="Harder C.B."/>
            <person name="Miyauchi S."/>
            <person name="Viragh M."/>
            <person name="Kuo A."/>
            <person name="Thoen E."/>
            <person name="Andreopoulos B."/>
            <person name="Lu D."/>
            <person name="Skrede I."/>
            <person name="Drula E."/>
            <person name="Henrissat B."/>
            <person name="Morin E."/>
            <person name="Kohler A."/>
            <person name="Barry K."/>
            <person name="LaButti K."/>
            <person name="Morin E."/>
            <person name="Salamov A."/>
            <person name="Lipzen A."/>
            <person name="Mereny Z."/>
            <person name="Hegedus B."/>
            <person name="Baldrian P."/>
            <person name="Stursova M."/>
            <person name="Weitz H."/>
            <person name="Taylor A."/>
            <person name="Grigoriev I.V."/>
            <person name="Nagy L.G."/>
            <person name="Martin F."/>
            <person name="Kauserud H."/>
        </authorList>
    </citation>
    <scope>NUCLEOTIDE SEQUENCE</scope>
    <source>
        <strain evidence="2">CBHHK200</strain>
    </source>
</reference>
<evidence type="ECO:0000313" key="2">
    <source>
        <dbReference type="EMBL" id="KAJ7015814.1"/>
    </source>
</evidence>